<name>A0A367ZKG1_9BACT</name>
<proteinExistence type="predicted"/>
<sequence length="160" mass="18064">MSNELLVQATIRHLLRAEQERLYPHGAKAMPEIKTLAEKAQRVFGHEKGHTSLQKLEGLALRTDLVTDILDFVKRQTGKKGSAERWQTERFGFELVALIEGPLQRRAEELAKSPALTQLPNQPYRPDELRLLVWLELTRTAISHLVAHARFAAAGQNGGR</sequence>
<gene>
    <name evidence="1" type="ORF">OZSIB_1616</name>
</gene>
<evidence type="ECO:0008006" key="3">
    <source>
        <dbReference type="Google" id="ProtNLM"/>
    </source>
</evidence>
<dbReference type="EMBL" id="QOQW01000025">
    <property type="protein sequence ID" value="RCK78239.1"/>
    <property type="molecule type" value="Genomic_DNA"/>
</dbReference>
<organism evidence="1 2">
    <name type="scientific">Candidatus Ozemobacter sibiricus</name>
    <dbReference type="NCBI Taxonomy" id="2268124"/>
    <lineage>
        <taxon>Bacteria</taxon>
        <taxon>Candidatus Ozemobacteria</taxon>
        <taxon>Candidatus Ozemobacterales</taxon>
        <taxon>Candidatus Ozemobacteraceae</taxon>
        <taxon>Candidatus Ozemobacter</taxon>
    </lineage>
</organism>
<dbReference type="Proteomes" id="UP000252355">
    <property type="component" value="Unassembled WGS sequence"/>
</dbReference>
<evidence type="ECO:0000313" key="2">
    <source>
        <dbReference type="Proteomes" id="UP000252355"/>
    </source>
</evidence>
<reference evidence="1 2" key="1">
    <citation type="submission" date="2018-05" db="EMBL/GenBank/DDBJ databases">
        <title>A metagenomic window into the 2 km-deep terrestrial subsurface aquifer revealed taxonomically and functionally diverse microbial community comprising novel uncultured bacterial lineages.</title>
        <authorList>
            <person name="Kadnikov V.V."/>
            <person name="Mardanov A.V."/>
            <person name="Beletsky A.V."/>
            <person name="Banks D."/>
            <person name="Pimenov N.V."/>
            <person name="Frank Y.A."/>
            <person name="Karnachuk O.V."/>
            <person name="Ravin N.V."/>
        </authorList>
    </citation>
    <scope>NUCLEOTIDE SEQUENCE [LARGE SCALE GENOMIC DNA]</scope>
    <source>
        <strain evidence="1">BY5</strain>
    </source>
</reference>
<accession>A0A367ZKG1</accession>
<comment type="caution">
    <text evidence="1">The sequence shown here is derived from an EMBL/GenBank/DDBJ whole genome shotgun (WGS) entry which is preliminary data.</text>
</comment>
<dbReference type="AlphaFoldDB" id="A0A367ZKG1"/>
<evidence type="ECO:0000313" key="1">
    <source>
        <dbReference type="EMBL" id="RCK78239.1"/>
    </source>
</evidence>
<protein>
    <recommendedName>
        <fullName evidence="3">CRISPR type III-B/RAMP module-associated protein Cmr5</fullName>
    </recommendedName>
</protein>